<evidence type="ECO:0000256" key="1">
    <source>
        <dbReference type="SAM" id="MobiDB-lite"/>
    </source>
</evidence>
<gene>
    <name evidence="2" type="ORF">HK099_000519</name>
</gene>
<evidence type="ECO:0000313" key="2">
    <source>
        <dbReference type="EMBL" id="KAJ3223923.1"/>
    </source>
</evidence>
<accession>A0AAD5U5T8</accession>
<comment type="caution">
    <text evidence="2">The sequence shown here is derived from an EMBL/GenBank/DDBJ whole genome shotgun (WGS) entry which is preliminary data.</text>
</comment>
<proteinExistence type="predicted"/>
<reference evidence="2" key="1">
    <citation type="submission" date="2020-05" db="EMBL/GenBank/DDBJ databases">
        <title>Phylogenomic resolution of chytrid fungi.</title>
        <authorList>
            <person name="Stajich J.E."/>
            <person name="Amses K."/>
            <person name="Simmons R."/>
            <person name="Seto K."/>
            <person name="Myers J."/>
            <person name="Bonds A."/>
            <person name="Quandt C.A."/>
            <person name="Barry K."/>
            <person name="Liu P."/>
            <person name="Grigoriev I."/>
            <person name="Longcore J.E."/>
            <person name="James T.Y."/>
        </authorList>
    </citation>
    <scope>NUCLEOTIDE SEQUENCE</scope>
    <source>
        <strain evidence="2">JEL0476</strain>
    </source>
</reference>
<name>A0AAD5U5T8_9FUNG</name>
<evidence type="ECO:0000313" key="3">
    <source>
        <dbReference type="Proteomes" id="UP001211065"/>
    </source>
</evidence>
<feature type="compositionally biased region" description="Low complexity" evidence="1">
    <location>
        <begin position="439"/>
        <end position="449"/>
    </location>
</feature>
<feature type="region of interest" description="Disordered" evidence="1">
    <location>
        <begin position="422"/>
        <end position="480"/>
    </location>
</feature>
<dbReference type="Proteomes" id="UP001211065">
    <property type="component" value="Unassembled WGS sequence"/>
</dbReference>
<feature type="compositionally biased region" description="Basic and acidic residues" evidence="1">
    <location>
        <begin position="547"/>
        <end position="561"/>
    </location>
</feature>
<sequence>MFNTQLENLNLITKSKNVNVNRVKGELNSICENLQREEVDLKSIKCLMQALQSLQFKPLSKHLVKVFKILLCKKILPELTEFTLNSLIDFLQSKIIEKNDCSELTFICIDLLLSEFSEVFVRILSAELLVLLINHCTVNKDILVGKNEKGPSDHLKKIRFLLPNAGELDLQMFIIEILFRCVPNNPKKKELYLLNLSLNDDNFKRIDRENFQEESRIYLFKLNNDLHTTAKRLPVSFQILAFQLKKSEDREPDDEKVFHWNEDNSIWLDFGRQICSVSVYGKEEARLDFKWDQIEKWEFYDGNEKGTYNLVLNVTKNITNEKTLQSVNYVIKLIIQESSEESANEIYEVLTINAEKDKTHPLSGNFKKSAKVSVPFRSISINSSFSGNVLERHADADDDFPIPIAEDVDKFSMKETIQENVDLTSNFENNCKRGRPPKSNSSDDSSNDSQVQLKTEKKRELKNDKTLNKKDPLKMKNDAPTSMHTAMKAVQQIAASNNRKLEHKKPKTSEALLSEEKTVSGMNRGEDGNSAIQPKKIDLPNSKPKNKNTENRINKMMDKIKSKQKKNVGKDGKKPSAFDEKKIEGSDKTEVKADTANAAAEQQGSIDLQMISIEKEKDEEVSLLSPVKKPHELKKGDNKEEKCKSIELKSVTTKIEGKKKIRTCNKKTEVADGTGDDIVTETSKNYTVYTEKTVIDENFQNIEKTNRRSKELKAGFEEGLKLPTKDNEVTSSSESCSFQKIQKEKQQYNAAERNESVLNCTPKNLTVSSPLQNIGNSDKMAFLDRKRKIDDHIQYDWHLDNQETLINEVEDESFSDEEDNMIILDNLSKLLQKTRFKKKNEKKIKNIFSDSFIENLNFNKENEKLDKFKVRYIQPLQISPTFECKNSPNIFPRLSENSFTFSETLHKANGESNNGRNFENQFQTLYMEDKAKEGYSPLKELKTTKEKKNFNFFNEKNEIRNRQESDTSLKEQGLKNQDLQCIFISLGKIFELKLEEDISNCEKHIDIVKSSLSNIVNDVIKEYEIEL</sequence>
<feature type="compositionally biased region" description="Basic and acidic residues" evidence="1">
    <location>
        <begin position="454"/>
        <end position="477"/>
    </location>
</feature>
<protein>
    <submittedName>
        <fullName evidence="2">Uncharacterized protein</fullName>
    </submittedName>
</protein>
<keyword evidence="3" id="KW-1185">Reference proteome</keyword>
<organism evidence="2 3">
    <name type="scientific">Clydaea vesicula</name>
    <dbReference type="NCBI Taxonomy" id="447962"/>
    <lineage>
        <taxon>Eukaryota</taxon>
        <taxon>Fungi</taxon>
        <taxon>Fungi incertae sedis</taxon>
        <taxon>Chytridiomycota</taxon>
        <taxon>Chytridiomycota incertae sedis</taxon>
        <taxon>Chytridiomycetes</taxon>
        <taxon>Lobulomycetales</taxon>
        <taxon>Lobulomycetaceae</taxon>
        <taxon>Clydaea</taxon>
    </lineage>
</organism>
<dbReference type="EMBL" id="JADGJW010000112">
    <property type="protein sequence ID" value="KAJ3223923.1"/>
    <property type="molecule type" value="Genomic_DNA"/>
</dbReference>
<dbReference type="AlphaFoldDB" id="A0AAD5U5T8"/>
<feature type="compositionally biased region" description="Basic and acidic residues" evidence="1">
    <location>
        <begin position="568"/>
        <end position="593"/>
    </location>
</feature>
<feature type="region of interest" description="Disordered" evidence="1">
    <location>
        <begin position="496"/>
        <end position="603"/>
    </location>
</feature>